<dbReference type="PANTHER" id="PTHR45431">
    <property type="entry name" value="RHODANESE-LIKE DOMAIN-CONTAINING PROTEIN 15, CHLOROPLASTIC"/>
    <property type="match status" value="1"/>
</dbReference>
<accession>A0ABU9V2E1</accession>
<dbReference type="RefSeq" id="WP_343193534.1">
    <property type="nucleotide sequence ID" value="NZ_JBCIVJ010000004.1"/>
</dbReference>
<reference evidence="2 3" key="1">
    <citation type="submission" date="2024-02" db="EMBL/GenBank/DDBJ databases">
        <title>Whole genome of MDR Enterobacteriaceae from southern Thailand.</title>
        <authorList>
            <person name="Surachat K."/>
        </authorList>
    </citation>
    <scope>NUCLEOTIDE SEQUENCE [LARGE SCALE GENOMIC DNA]</scope>
    <source>
        <strain evidence="2 3">PSU_29</strain>
    </source>
</reference>
<dbReference type="Proteomes" id="UP001411173">
    <property type="component" value="Unassembled WGS sequence"/>
</dbReference>
<dbReference type="SUPFAM" id="SSF52821">
    <property type="entry name" value="Rhodanese/Cell cycle control phosphatase"/>
    <property type="match status" value="1"/>
</dbReference>
<dbReference type="InterPro" id="IPR036873">
    <property type="entry name" value="Rhodanese-like_dom_sf"/>
</dbReference>
<comment type="caution">
    <text evidence="2">The sequence shown here is derived from an EMBL/GenBank/DDBJ whole genome shotgun (WGS) entry which is preliminary data.</text>
</comment>
<proteinExistence type="predicted"/>
<sequence length="100" mass="11058">MLKQTRIATSTPAITAQKWIDVRIPEQYQCEHIQGALNIPLRDIQAGTFPPLAKEDILYLYCNSGRQATLAQDALQQMGYQNVINMGGIAGLKKPVVTSE</sequence>
<evidence type="ECO:0000259" key="1">
    <source>
        <dbReference type="PROSITE" id="PS50206"/>
    </source>
</evidence>
<dbReference type="EMBL" id="JBCIVJ010000004">
    <property type="protein sequence ID" value="MEN0578821.1"/>
    <property type="molecule type" value="Genomic_DNA"/>
</dbReference>
<dbReference type="InterPro" id="IPR001763">
    <property type="entry name" value="Rhodanese-like_dom"/>
</dbReference>
<dbReference type="SMART" id="SM00450">
    <property type="entry name" value="RHOD"/>
    <property type="match status" value="1"/>
</dbReference>
<protein>
    <submittedName>
        <fullName evidence="2">Thiosulfate sulfurtransferase PspE</fullName>
    </submittedName>
</protein>
<dbReference type="NCBIfam" id="NF007627">
    <property type="entry name" value="PRK10287.1"/>
    <property type="match status" value="1"/>
</dbReference>
<feature type="domain" description="Rhodanese" evidence="1">
    <location>
        <begin position="20"/>
        <end position="98"/>
    </location>
</feature>
<gene>
    <name evidence="2" type="primary">pspE</name>
    <name evidence="2" type="ORF">AAIG39_07325</name>
</gene>
<dbReference type="PROSITE" id="PS50206">
    <property type="entry name" value="RHODANESE_3"/>
    <property type="match status" value="1"/>
</dbReference>
<name>A0ABU9V2E1_9ENTR</name>
<evidence type="ECO:0000313" key="2">
    <source>
        <dbReference type="EMBL" id="MEN0578821.1"/>
    </source>
</evidence>
<dbReference type="CDD" id="cd00158">
    <property type="entry name" value="RHOD"/>
    <property type="match status" value="1"/>
</dbReference>
<organism evidence="2 3">
    <name type="scientific">Phytobacter palmae</name>
    <dbReference type="NCBI Taxonomy" id="1855371"/>
    <lineage>
        <taxon>Bacteria</taxon>
        <taxon>Pseudomonadati</taxon>
        <taxon>Pseudomonadota</taxon>
        <taxon>Gammaproteobacteria</taxon>
        <taxon>Enterobacterales</taxon>
        <taxon>Enterobacteriaceae</taxon>
        <taxon>Phytobacter</taxon>
    </lineage>
</organism>
<evidence type="ECO:0000313" key="3">
    <source>
        <dbReference type="Proteomes" id="UP001411173"/>
    </source>
</evidence>
<dbReference type="InterPro" id="IPR052367">
    <property type="entry name" value="Thiosulfate_ST/Rhodanese-like"/>
</dbReference>
<dbReference type="Gene3D" id="3.40.250.10">
    <property type="entry name" value="Rhodanese-like domain"/>
    <property type="match status" value="1"/>
</dbReference>
<dbReference type="PANTHER" id="PTHR45431:SF3">
    <property type="entry name" value="RHODANESE-LIKE DOMAIN-CONTAINING PROTEIN 15, CHLOROPLASTIC"/>
    <property type="match status" value="1"/>
</dbReference>
<keyword evidence="3" id="KW-1185">Reference proteome</keyword>
<dbReference type="Pfam" id="PF00581">
    <property type="entry name" value="Rhodanese"/>
    <property type="match status" value="1"/>
</dbReference>